<dbReference type="STRING" id="1802624.A2982_00275"/>
<reference evidence="1 2" key="1">
    <citation type="journal article" date="2016" name="Nat. Commun.">
        <title>Thousands of microbial genomes shed light on interconnected biogeochemical processes in an aquifer system.</title>
        <authorList>
            <person name="Anantharaman K."/>
            <person name="Brown C.T."/>
            <person name="Hug L.A."/>
            <person name="Sharon I."/>
            <person name="Castelle C.J."/>
            <person name="Probst A.J."/>
            <person name="Thomas B.C."/>
            <person name="Singh A."/>
            <person name="Wilkins M.J."/>
            <person name="Karaoz U."/>
            <person name="Brodie E.L."/>
            <person name="Williams K.H."/>
            <person name="Hubbard S.S."/>
            <person name="Banfield J.F."/>
        </authorList>
    </citation>
    <scope>NUCLEOTIDE SEQUENCE [LARGE SCALE GENOMIC DNA]</scope>
</reference>
<dbReference type="Proteomes" id="UP000178771">
    <property type="component" value="Unassembled WGS sequence"/>
</dbReference>
<organism evidence="1 2">
    <name type="scientific">candidate division WWE3 bacterium RIFCSPLOWO2_01_FULL_39_13</name>
    <dbReference type="NCBI Taxonomy" id="1802624"/>
    <lineage>
        <taxon>Bacteria</taxon>
        <taxon>Katanobacteria</taxon>
    </lineage>
</organism>
<sequence length="246" mass="27783">MPDPDEVCKSGGADSPTWVGIDTAEFVKGVVATIESSSGVTIDQELGFLDRRWPEILDGDVPRLVEEAVVISRNTLEEALALLVQYHLDLRSIEIVTTISGFKPPKENYFPTFLRLLRDEAEDTKVREQARLLATDFAKMALNLNLLRPSFVYTHFWKFVRCDKCDDDTELIDTRKNITPANLLAAIKLQVLSTYCVNQSHASKSWRFPEEAIAKDELRLINKKFANLCRLHNLIAVLGYQGLIST</sequence>
<dbReference type="AlphaFoldDB" id="A0A1F4V4P7"/>
<name>A0A1F4V4P7_UNCKA</name>
<protein>
    <submittedName>
        <fullName evidence="1">Uncharacterized protein</fullName>
    </submittedName>
</protein>
<accession>A0A1F4V4P7</accession>
<gene>
    <name evidence="1" type="ORF">A2982_00275</name>
</gene>
<dbReference type="EMBL" id="MEVH01000007">
    <property type="protein sequence ID" value="OGC52030.1"/>
    <property type="molecule type" value="Genomic_DNA"/>
</dbReference>
<proteinExistence type="predicted"/>
<comment type="caution">
    <text evidence="1">The sequence shown here is derived from an EMBL/GenBank/DDBJ whole genome shotgun (WGS) entry which is preliminary data.</text>
</comment>
<evidence type="ECO:0000313" key="1">
    <source>
        <dbReference type="EMBL" id="OGC52030.1"/>
    </source>
</evidence>
<evidence type="ECO:0000313" key="2">
    <source>
        <dbReference type="Proteomes" id="UP000178771"/>
    </source>
</evidence>